<protein>
    <submittedName>
        <fullName evidence="1">Uncharacterized protein</fullName>
    </submittedName>
</protein>
<proteinExistence type="predicted"/>
<dbReference type="Proteomes" id="UP001497525">
    <property type="component" value="Unassembled WGS sequence"/>
</dbReference>
<evidence type="ECO:0000313" key="1">
    <source>
        <dbReference type="EMBL" id="CAL5135143.1"/>
    </source>
</evidence>
<dbReference type="AlphaFoldDB" id="A0AAV2TCR1"/>
<evidence type="ECO:0000313" key="2">
    <source>
        <dbReference type="Proteomes" id="UP001497525"/>
    </source>
</evidence>
<sequence>MRGGYNSVCEAVGHATHIFSSFQYIMTCTRLLLRIPNSRPKNLLMRLRTLRVGLMGISSTSSSIKLRGTFSRFLATSHTSFSSSLPSFCCARQNPNSEDKIIVAIIQTRRILLHTVCT</sequence>
<gene>
    <name evidence="1" type="ORF">CDAUBV1_LOCUS9325</name>
</gene>
<comment type="caution">
    <text evidence="1">The sequence shown here is derived from an EMBL/GenBank/DDBJ whole genome shotgun (WGS) entry which is preliminary data.</text>
</comment>
<reference evidence="1" key="1">
    <citation type="submission" date="2024-06" db="EMBL/GenBank/DDBJ databases">
        <authorList>
            <person name="Liu X."/>
            <person name="Lenzi L."/>
            <person name="Haldenby T S."/>
            <person name="Uol C."/>
        </authorList>
    </citation>
    <scope>NUCLEOTIDE SEQUENCE</scope>
</reference>
<accession>A0AAV2TCR1</accession>
<dbReference type="EMBL" id="CAXLJL010000245">
    <property type="protein sequence ID" value="CAL5135143.1"/>
    <property type="molecule type" value="Genomic_DNA"/>
</dbReference>
<name>A0AAV2TCR1_CALDB</name>
<organism evidence="1 2">
    <name type="scientific">Calicophoron daubneyi</name>
    <name type="common">Rumen fluke</name>
    <name type="synonym">Paramphistomum daubneyi</name>
    <dbReference type="NCBI Taxonomy" id="300641"/>
    <lineage>
        <taxon>Eukaryota</taxon>
        <taxon>Metazoa</taxon>
        <taxon>Spiralia</taxon>
        <taxon>Lophotrochozoa</taxon>
        <taxon>Platyhelminthes</taxon>
        <taxon>Trematoda</taxon>
        <taxon>Digenea</taxon>
        <taxon>Plagiorchiida</taxon>
        <taxon>Pronocephalata</taxon>
        <taxon>Paramphistomoidea</taxon>
        <taxon>Paramphistomidae</taxon>
        <taxon>Calicophoron</taxon>
    </lineage>
</organism>